<dbReference type="Gene3D" id="3.40.50.2000">
    <property type="entry name" value="Glycogen Phosphorylase B"/>
    <property type="match status" value="2"/>
</dbReference>
<feature type="compositionally biased region" description="Low complexity" evidence="1">
    <location>
        <begin position="411"/>
        <end position="425"/>
    </location>
</feature>
<proteinExistence type="predicted"/>
<dbReference type="GO" id="GO:0008194">
    <property type="term" value="F:UDP-glycosyltransferase activity"/>
    <property type="evidence" value="ECO:0007669"/>
    <property type="project" value="InterPro"/>
</dbReference>
<dbReference type="GO" id="GO:0016758">
    <property type="term" value="F:hexosyltransferase activity"/>
    <property type="evidence" value="ECO:0007669"/>
    <property type="project" value="InterPro"/>
</dbReference>
<dbReference type="InterPro" id="IPR004276">
    <property type="entry name" value="GlycoTrans_28_N"/>
</dbReference>
<dbReference type="EMBL" id="JABBJJ010000149">
    <property type="protein sequence ID" value="NMO18681.1"/>
    <property type="molecule type" value="Genomic_DNA"/>
</dbReference>
<dbReference type="GO" id="GO:0005975">
    <property type="term" value="P:carbohydrate metabolic process"/>
    <property type="evidence" value="ECO:0007669"/>
    <property type="project" value="InterPro"/>
</dbReference>
<keyword evidence="5" id="KW-1185">Reference proteome</keyword>
<dbReference type="InterPro" id="IPR010610">
    <property type="entry name" value="EryCIII-like_C"/>
</dbReference>
<dbReference type="FunFam" id="3.40.50.2000:FF:000009">
    <property type="entry name" value="Sterol 3-beta-glucosyltransferase UGT80A2"/>
    <property type="match status" value="1"/>
</dbReference>
<evidence type="ECO:0000259" key="3">
    <source>
        <dbReference type="Pfam" id="PF06722"/>
    </source>
</evidence>
<dbReference type="Pfam" id="PF03033">
    <property type="entry name" value="Glyco_transf_28"/>
    <property type="match status" value="1"/>
</dbReference>
<evidence type="ECO:0000313" key="5">
    <source>
        <dbReference type="Proteomes" id="UP000518300"/>
    </source>
</evidence>
<dbReference type="CDD" id="cd03784">
    <property type="entry name" value="GT1_Gtf-like"/>
    <property type="match status" value="1"/>
</dbReference>
<dbReference type="GO" id="GO:0033072">
    <property type="term" value="P:vancomycin biosynthetic process"/>
    <property type="evidence" value="ECO:0007669"/>
    <property type="project" value="UniProtKB-ARBA"/>
</dbReference>
<feature type="region of interest" description="Disordered" evidence="1">
    <location>
        <begin position="398"/>
        <end position="441"/>
    </location>
</feature>
<name>A0A848LLT9_9BACT</name>
<dbReference type="PANTHER" id="PTHR48050">
    <property type="entry name" value="STEROL 3-BETA-GLUCOSYLTRANSFERASE"/>
    <property type="match status" value="1"/>
</dbReference>
<reference evidence="4 5" key="1">
    <citation type="submission" date="2020-04" db="EMBL/GenBank/DDBJ databases">
        <title>Draft genome of Pyxidicoccus fallax type strain.</title>
        <authorList>
            <person name="Whitworth D.E."/>
        </authorList>
    </citation>
    <scope>NUCLEOTIDE SEQUENCE [LARGE SCALE GENOMIC DNA]</scope>
    <source>
        <strain evidence="4 5">DSM 14698</strain>
    </source>
</reference>
<keyword evidence="4" id="KW-0808">Transferase</keyword>
<protein>
    <submittedName>
        <fullName evidence="4">Glycosyltransferase</fullName>
    </submittedName>
</protein>
<comment type="caution">
    <text evidence="4">The sequence shown here is derived from an EMBL/GenBank/DDBJ whole genome shotgun (WGS) entry which is preliminary data.</text>
</comment>
<feature type="domain" description="Glycosyltransferase family 28 N-terminal" evidence="2">
    <location>
        <begin position="4"/>
        <end position="59"/>
    </location>
</feature>
<evidence type="ECO:0000313" key="4">
    <source>
        <dbReference type="EMBL" id="NMO18681.1"/>
    </source>
</evidence>
<feature type="compositionally biased region" description="Basic and acidic residues" evidence="1">
    <location>
        <begin position="429"/>
        <end position="441"/>
    </location>
</feature>
<dbReference type="Proteomes" id="UP000518300">
    <property type="component" value="Unassembled WGS sequence"/>
</dbReference>
<dbReference type="Pfam" id="PF06722">
    <property type="entry name" value="EryCIII-like_C"/>
    <property type="match status" value="1"/>
</dbReference>
<gene>
    <name evidence="4" type="ORF">HG543_28020</name>
</gene>
<dbReference type="AlphaFoldDB" id="A0A848LLT9"/>
<dbReference type="SUPFAM" id="SSF53756">
    <property type="entry name" value="UDP-Glycosyltransferase/glycogen phosphorylase"/>
    <property type="match status" value="1"/>
</dbReference>
<dbReference type="InterPro" id="IPR002213">
    <property type="entry name" value="UDP_glucos_trans"/>
</dbReference>
<sequence>MHAVLTNFGSMGDVLPFVALAVELRRHGHRPVLALPPAFAPLARSHGVEFVPVGADLRGAQDDITQALLVSPEHIGAADQLQTLFTPLAQGLPRMLEDLRAACVGADVLISGRVQPAARMVHDLTGIPFVSVYVEHSGSGGGHPAFLEAVRRIINPVRVGAGLPPFHNPLVDAESPQLVLYAMSQHVRPPPRDWPGHHHMVGYFFLDGDVLGWEPPAELRDILAGGEPPLFFTFGSLKHEDPDAFTELLVEAAQGAGRRAIIQRGGSGLARKPLPPGFLAVDGMLPYAWLFPRVASVVHHSGAGTCALAFRAGVPQVLVPHAYDQFLWADLAHARGCAPAPLPAAQLTAARLAEAIQESLASPRIRDAAASVGERVRTEQGLLVARQHVEALLARLGHARPSPGARPGQSAPGADDWGDAAAPGARRLSALERQRARRRDD</sequence>
<feature type="domain" description="Erythromycin biosynthesis protein CIII-like C-terminal" evidence="3">
    <location>
        <begin position="274"/>
        <end position="374"/>
    </location>
</feature>
<dbReference type="InterPro" id="IPR050426">
    <property type="entry name" value="Glycosyltransferase_28"/>
</dbReference>
<organism evidence="4 5">
    <name type="scientific">Pyxidicoccus fallax</name>
    <dbReference type="NCBI Taxonomy" id="394095"/>
    <lineage>
        <taxon>Bacteria</taxon>
        <taxon>Pseudomonadati</taxon>
        <taxon>Myxococcota</taxon>
        <taxon>Myxococcia</taxon>
        <taxon>Myxococcales</taxon>
        <taxon>Cystobacterineae</taxon>
        <taxon>Myxococcaceae</taxon>
        <taxon>Pyxidicoccus</taxon>
    </lineage>
</organism>
<accession>A0A848LLT9</accession>
<evidence type="ECO:0000259" key="2">
    <source>
        <dbReference type="Pfam" id="PF03033"/>
    </source>
</evidence>
<evidence type="ECO:0000256" key="1">
    <source>
        <dbReference type="SAM" id="MobiDB-lite"/>
    </source>
</evidence>
<dbReference type="RefSeq" id="WP_169347946.1">
    <property type="nucleotide sequence ID" value="NZ_JABBJJ010000149.1"/>
</dbReference>
<dbReference type="PANTHER" id="PTHR48050:SF13">
    <property type="entry name" value="STEROL 3-BETA-GLUCOSYLTRANSFERASE UGT80A2"/>
    <property type="match status" value="1"/>
</dbReference>